<evidence type="ECO:0000313" key="2">
    <source>
        <dbReference type="EMBL" id="PYI11678.1"/>
    </source>
</evidence>
<dbReference type="InterPro" id="IPR016181">
    <property type="entry name" value="Acyl_CoA_acyltransferase"/>
</dbReference>
<dbReference type="SUPFAM" id="SSF55729">
    <property type="entry name" value="Acyl-CoA N-acyltransferases (Nat)"/>
    <property type="match status" value="1"/>
</dbReference>
<dbReference type="CDD" id="cd04301">
    <property type="entry name" value="NAT_SF"/>
    <property type="match status" value="1"/>
</dbReference>
<dbReference type="VEuPathDB" id="FungiDB:BO78DRAFT_303362"/>
<dbReference type="PROSITE" id="PS51186">
    <property type="entry name" value="GNAT"/>
    <property type="match status" value="1"/>
</dbReference>
<accession>A0A319EV56</accession>
<dbReference type="EMBL" id="KZ826317">
    <property type="protein sequence ID" value="PYI11678.1"/>
    <property type="molecule type" value="Genomic_DNA"/>
</dbReference>
<organism evidence="2 3">
    <name type="scientific">Aspergillus sclerotiicarbonarius (strain CBS 121057 / IBT 28362)</name>
    <dbReference type="NCBI Taxonomy" id="1448318"/>
    <lineage>
        <taxon>Eukaryota</taxon>
        <taxon>Fungi</taxon>
        <taxon>Dikarya</taxon>
        <taxon>Ascomycota</taxon>
        <taxon>Pezizomycotina</taxon>
        <taxon>Eurotiomycetes</taxon>
        <taxon>Eurotiomycetidae</taxon>
        <taxon>Eurotiales</taxon>
        <taxon>Aspergillaceae</taxon>
        <taxon>Aspergillus</taxon>
        <taxon>Aspergillus subgen. Circumdati</taxon>
    </lineage>
</organism>
<evidence type="ECO:0000313" key="3">
    <source>
        <dbReference type="Proteomes" id="UP000248423"/>
    </source>
</evidence>
<dbReference type="Pfam" id="PF00583">
    <property type="entry name" value="Acetyltransf_1"/>
    <property type="match status" value="1"/>
</dbReference>
<reference evidence="2 3" key="1">
    <citation type="submission" date="2018-02" db="EMBL/GenBank/DDBJ databases">
        <title>The genomes of Aspergillus section Nigri reveals drivers in fungal speciation.</title>
        <authorList>
            <consortium name="DOE Joint Genome Institute"/>
            <person name="Vesth T.C."/>
            <person name="Nybo J."/>
            <person name="Theobald S."/>
            <person name="Brandl J."/>
            <person name="Frisvad J.C."/>
            <person name="Nielsen K.F."/>
            <person name="Lyhne E.K."/>
            <person name="Kogle M.E."/>
            <person name="Kuo A."/>
            <person name="Riley R."/>
            <person name="Clum A."/>
            <person name="Nolan M."/>
            <person name="Lipzen A."/>
            <person name="Salamov A."/>
            <person name="Henrissat B."/>
            <person name="Wiebenga A."/>
            <person name="De vries R.P."/>
            <person name="Grigoriev I.V."/>
            <person name="Mortensen U.H."/>
            <person name="Andersen M.R."/>
            <person name="Baker S.E."/>
        </authorList>
    </citation>
    <scope>NUCLEOTIDE SEQUENCE [LARGE SCALE GENOMIC DNA]</scope>
    <source>
        <strain evidence="2 3">CBS 121057</strain>
    </source>
</reference>
<evidence type="ECO:0000259" key="1">
    <source>
        <dbReference type="PROSITE" id="PS51186"/>
    </source>
</evidence>
<dbReference type="PANTHER" id="PTHR42791">
    <property type="entry name" value="GNAT FAMILY ACETYLTRANSFERASE"/>
    <property type="match status" value="1"/>
</dbReference>
<gene>
    <name evidence="2" type="ORF">BO78DRAFT_303362</name>
</gene>
<dbReference type="InterPro" id="IPR052523">
    <property type="entry name" value="Trichothecene_AcTrans"/>
</dbReference>
<keyword evidence="3" id="KW-1185">Reference proteome</keyword>
<dbReference type="OrthoDB" id="2744543at2759"/>
<dbReference type="InterPro" id="IPR000182">
    <property type="entry name" value="GNAT_dom"/>
</dbReference>
<sequence>MFPLTEDVRTWWVDQFRRDIEQSCATNPSSAFLKVTAADGVIAAFAKWRLPVPQAPGDKNKTIWPPSSDADLCERFFQVMESEKKSVMGEKEYFYLDMLGTRPEFNGRGIGSRLLRWGLDRADTAGVETFLASTPQGRGLYERYGLRVVREYEVVPGYWQASMVRDGV</sequence>
<dbReference type="AlphaFoldDB" id="A0A319EV56"/>
<name>A0A319EV56_ASPSB</name>
<dbReference type="STRING" id="1448318.A0A319EV56"/>
<proteinExistence type="predicted"/>
<dbReference type="Proteomes" id="UP000248423">
    <property type="component" value="Unassembled WGS sequence"/>
</dbReference>
<feature type="domain" description="N-acetyltransferase" evidence="1">
    <location>
        <begin position="1"/>
        <end position="165"/>
    </location>
</feature>
<protein>
    <recommendedName>
        <fullName evidence="1">N-acetyltransferase domain-containing protein</fullName>
    </recommendedName>
</protein>
<dbReference type="GO" id="GO:0016747">
    <property type="term" value="F:acyltransferase activity, transferring groups other than amino-acyl groups"/>
    <property type="evidence" value="ECO:0007669"/>
    <property type="project" value="InterPro"/>
</dbReference>
<dbReference type="Gene3D" id="3.40.630.30">
    <property type="match status" value="1"/>
</dbReference>
<dbReference type="PANTHER" id="PTHR42791:SF17">
    <property type="entry name" value="ACETYLTRANSFERASE, GNAT FAMILY FAMILY (AFU_ORTHOLOGUE AFUA_8G05690)"/>
    <property type="match status" value="1"/>
</dbReference>